<organism evidence="1 2">
    <name type="scientific">Avena sativa</name>
    <name type="common">Oat</name>
    <dbReference type="NCBI Taxonomy" id="4498"/>
    <lineage>
        <taxon>Eukaryota</taxon>
        <taxon>Viridiplantae</taxon>
        <taxon>Streptophyta</taxon>
        <taxon>Embryophyta</taxon>
        <taxon>Tracheophyta</taxon>
        <taxon>Spermatophyta</taxon>
        <taxon>Magnoliopsida</taxon>
        <taxon>Liliopsida</taxon>
        <taxon>Poales</taxon>
        <taxon>Poaceae</taxon>
        <taxon>BOP clade</taxon>
        <taxon>Pooideae</taxon>
        <taxon>Poodae</taxon>
        <taxon>Poeae</taxon>
        <taxon>Poeae Chloroplast Group 1 (Aveneae type)</taxon>
        <taxon>Aveninae</taxon>
        <taxon>Avena</taxon>
    </lineage>
</organism>
<dbReference type="Proteomes" id="UP001732700">
    <property type="component" value="Chromosome 5D"/>
</dbReference>
<evidence type="ECO:0000313" key="1">
    <source>
        <dbReference type="EnsemblPlants" id="AVESA.00010b.r2.5DG0982170.1.CDS"/>
    </source>
</evidence>
<sequence length="143" mass="16066">MSSSASASLRSWPRYGAVPITRCPDCPRTAPLKRLVTSIDKNGNIGWKFVKCESKPEPGKELPKCGHFKWLDEYIERIGVEVASRELENPSVMEQLGSGNPIFTGTTVDAEVKAELKKMNKQLRQIIELKKHDNLMAGFFIFV</sequence>
<reference evidence="1" key="2">
    <citation type="submission" date="2025-09" db="UniProtKB">
        <authorList>
            <consortium name="EnsemblPlants"/>
        </authorList>
    </citation>
    <scope>IDENTIFICATION</scope>
</reference>
<protein>
    <submittedName>
        <fullName evidence="1">Uncharacterized protein</fullName>
    </submittedName>
</protein>
<keyword evidence="2" id="KW-1185">Reference proteome</keyword>
<accession>A0ACD5YIW3</accession>
<dbReference type="EnsemblPlants" id="AVESA.00010b.r2.5DG0982170.1">
    <property type="protein sequence ID" value="AVESA.00010b.r2.5DG0982170.1.CDS"/>
    <property type="gene ID" value="AVESA.00010b.r2.5DG0982170"/>
</dbReference>
<name>A0ACD5YIW3_AVESA</name>
<reference evidence="1" key="1">
    <citation type="submission" date="2021-05" db="EMBL/GenBank/DDBJ databases">
        <authorList>
            <person name="Scholz U."/>
            <person name="Mascher M."/>
            <person name="Fiebig A."/>
        </authorList>
    </citation>
    <scope>NUCLEOTIDE SEQUENCE [LARGE SCALE GENOMIC DNA]</scope>
</reference>
<evidence type="ECO:0000313" key="2">
    <source>
        <dbReference type="Proteomes" id="UP001732700"/>
    </source>
</evidence>
<proteinExistence type="predicted"/>